<evidence type="ECO:0000313" key="4">
    <source>
        <dbReference type="Ensembl" id="ENSSGRP00000017400.1"/>
    </source>
</evidence>
<dbReference type="Pfam" id="PF01585">
    <property type="entry name" value="G-patch"/>
    <property type="match status" value="1"/>
</dbReference>
<protein>
    <submittedName>
        <fullName evidence="4">G patch domain containing 11</fullName>
    </submittedName>
</protein>
<evidence type="ECO:0000313" key="5">
    <source>
        <dbReference type="Proteomes" id="UP000472262"/>
    </source>
</evidence>
<dbReference type="Proteomes" id="UP000472262">
    <property type="component" value="Unassembled WGS sequence"/>
</dbReference>
<evidence type="ECO:0000259" key="3">
    <source>
        <dbReference type="PROSITE" id="PS50174"/>
    </source>
</evidence>
<accession>A0A672L032</accession>
<dbReference type="PANTHER" id="PTHR21032">
    <property type="entry name" value="G PATCH DOMAIN-CONTAINING PROTEIN 11"/>
    <property type="match status" value="1"/>
</dbReference>
<dbReference type="Ensembl" id="ENSSGRT00000018807.1">
    <property type="protein sequence ID" value="ENSSGRP00000017400.1"/>
    <property type="gene ID" value="ENSSGRG00000010528.1"/>
</dbReference>
<dbReference type="OMA" id="SEDLSXK"/>
<dbReference type="SMART" id="SM00443">
    <property type="entry name" value="G_patch"/>
    <property type="match status" value="1"/>
</dbReference>
<name>A0A672L032_SINGR</name>
<feature type="region of interest" description="Disordered" evidence="2">
    <location>
        <begin position="1"/>
        <end position="44"/>
    </location>
</feature>
<dbReference type="InterPro" id="IPR039249">
    <property type="entry name" value="GPATCH11"/>
</dbReference>
<reference evidence="4" key="2">
    <citation type="submission" date="2025-09" db="UniProtKB">
        <authorList>
            <consortium name="Ensembl"/>
        </authorList>
    </citation>
    <scope>IDENTIFICATION</scope>
</reference>
<dbReference type="AlphaFoldDB" id="A0A672L032"/>
<proteinExistence type="predicted"/>
<keyword evidence="5" id="KW-1185">Reference proteome</keyword>
<keyword evidence="1" id="KW-0175">Coiled coil</keyword>
<dbReference type="InterPro" id="IPR000467">
    <property type="entry name" value="G_patch_dom"/>
</dbReference>
<dbReference type="GO" id="GO:0003676">
    <property type="term" value="F:nucleic acid binding"/>
    <property type="evidence" value="ECO:0007669"/>
    <property type="project" value="InterPro"/>
</dbReference>
<dbReference type="InParanoid" id="A0A672L032"/>
<evidence type="ECO:0000256" key="2">
    <source>
        <dbReference type="SAM" id="MobiDB-lite"/>
    </source>
</evidence>
<dbReference type="PROSITE" id="PS50174">
    <property type="entry name" value="G_PATCH"/>
    <property type="match status" value="1"/>
</dbReference>
<dbReference type="GO" id="GO:0000776">
    <property type="term" value="C:kinetochore"/>
    <property type="evidence" value="ECO:0007669"/>
    <property type="project" value="TreeGrafter"/>
</dbReference>
<feature type="coiled-coil region" evidence="1">
    <location>
        <begin position="86"/>
        <end position="113"/>
    </location>
</feature>
<feature type="compositionally biased region" description="Basic and acidic residues" evidence="2">
    <location>
        <begin position="1"/>
        <end position="36"/>
    </location>
</feature>
<reference evidence="4" key="1">
    <citation type="submission" date="2025-08" db="UniProtKB">
        <authorList>
            <consortium name="Ensembl"/>
        </authorList>
    </citation>
    <scope>IDENTIFICATION</scope>
</reference>
<organism evidence="4 5">
    <name type="scientific">Sinocyclocheilus grahami</name>
    <name type="common">Dianchi golden-line fish</name>
    <name type="synonym">Barbus grahami</name>
    <dbReference type="NCBI Taxonomy" id="75366"/>
    <lineage>
        <taxon>Eukaryota</taxon>
        <taxon>Metazoa</taxon>
        <taxon>Chordata</taxon>
        <taxon>Craniata</taxon>
        <taxon>Vertebrata</taxon>
        <taxon>Euteleostomi</taxon>
        <taxon>Actinopterygii</taxon>
        <taxon>Neopterygii</taxon>
        <taxon>Teleostei</taxon>
        <taxon>Ostariophysi</taxon>
        <taxon>Cypriniformes</taxon>
        <taxon>Cyprinidae</taxon>
        <taxon>Cyprininae</taxon>
        <taxon>Sinocyclocheilus</taxon>
    </lineage>
</organism>
<evidence type="ECO:0000256" key="1">
    <source>
        <dbReference type="SAM" id="Coils"/>
    </source>
</evidence>
<sequence length="182" mass="20890">MVKREKEALKKEALRKEKNAQNRQKSYKEQERESREAALQSSLSSQNKGFALLQKMGYKAGQGLGKQGAGRVEPVPLNIKTDRGGIGMEELKKRKADEELQNYRRKAQMKQQGEKKSIEDFRYDDIKSSSCEVCRHILANTSKVFLSMETLIRGYVLYSEFNCITSQADLQSHLMCHMLHLT</sequence>
<dbReference type="PANTHER" id="PTHR21032:SF0">
    <property type="entry name" value="G PATCH DOMAIN-CONTAINING PROTEIN 11"/>
    <property type="match status" value="1"/>
</dbReference>
<feature type="domain" description="G-patch" evidence="3">
    <location>
        <begin position="45"/>
        <end position="91"/>
    </location>
</feature>